<proteinExistence type="predicted"/>
<name>A0ACB8WHS2_9TELE</name>
<evidence type="ECO:0000313" key="1">
    <source>
        <dbReference type="EMBL" id="KAI3367260.1"/>
    </source>
</evidence>
<keyword evidence="2" id="KW-1185">Reference proteome</keyword>
<evidence type="ECO:0000313" key="2">
    <source>
        <dbReference type="Proteomes" id="UP000831701"/>
    </source>
</evidence>
<dbReference type="EMBL" id="CM041539">
    <property type="protein sequence ID" value="KAI3367260.1"/>
    <property type="molecule type" value="Genomic_DNA"/>
</dbReference>
<organism evidence="1 2">
    <name type="scientific">Scortum barcoo</name>
    <name type="common">barcoo grunter</name>
    <dbReference type="NCBI Taxonomy" id="214431"/>
    <lineage>
        <taxon>Eukaryota</taxon>
        <taxon>Metazoa</taxon>
        <taxon>Chordata</taxon>
        <taxon>Craniata</taxon>
        <taxon>Vertebrata</taxon>
        <taxon>Euteleostomi</taxon>
        <taxon>Actinopterygii</taxon>
        <taxon>Neopterygii</taxon>
        <taxon>Teleostei</taxon>
        <taxon>Neoteleostei</taxon>
        <taxon>Acanthomorphata</taxon>
        <taxon>Eupercaria</taxon>
        <taxon>Centrarchiformes</taxon>
        <taxon>Terapontoidei</taxon>
        <taxon>Terapontidae</taxon>
        <taxon>Scortum</taxon>
    </lineage>
</organism>
<dbReference type="Proteomes" id="UP000831701">
    <property type="component" value="Chromosome 9"/>
</dbReference>
<reference evidence="1" key="1">
    <citation type="submission" date="2022-04" db="EMBL/GenBank/DDBJ databases">
        <title>Jade perch genome.</title>
        <authorList>
            <person name="Chao B."/>
        </authorList>
    </citation>
    <scope>NUCLEOTIDE SEQUENCE</scope>
    <source>
        <strain evidence="1">CB-2022</strain>
    </source>
</reference>
<sequence>MTDLEKGKLSPTKGKSVGVKLPPELATTELMGLKKEPDSQISSVIFRKQTVAEEFSIPERQKSKSRDVSKAVKPVSSIGGIIDVESKEAKKEPDSGEASTEQAVKETVKTVVEDSGLSPPKGKPKGLKLSSEETVVEKTKNIATVILDISQPFNTVPVPTEPKVIPARRKSKSLDGSTAIESVSPPGVSIDVASKEAKEGPGSGKASTGQGVTGAIETAVGKDSKLYPPKRKLKGPNTSLELSSKELTQTKEPFSQKPSSTTNMVTATSESIVMEKGKPTPNKEETDIQKSPSSREKIVIAVVEETKLVPATTVVSKSNSQELSGISQIAHMAPEQTEPESSEAGMAPRTISIVQTVSQQIRAPQTKMQKTKIVSESQPLLKEDVTSGVTQKVEPAEESQTGVKNVSSVSEKFIVQFGGAIQELPGKKVATVILDTPEIFVQAPGLVRVDTTFVQPSEIADTSSPHAESSESVLAPVSIMAKPPQSQEPKERSKEAPEQTVTQSTDKDLSTVPQKQPSLSAEPIDTQCLAEYIDNLWKNTPSEEIQKRYLVLDLPETGVSQTCEKKPREPEAETGAESDSSQRITAVFAVPQPQTAESSKISSSNKDIMKPDTETKQERHREDKEHDIKEEHAKVSAHDIHDTSKGVERKSDRMEEVPKEDEVHKQENITVTTDRKPVVDMQQLNIQ</sequence>
<comment type="caution">
    <text evidence="1">The sequence shown here is derived from an EMBL/GenBank/DDBJ whole genome shotgun (WGS) entry which is preliminary data.</text>
</comment>
<gene>
    <name evidence="1" type="ORF">L3Q82_008147</name>
</gene>
<accession>A0ACB8WHS2</accession>
<protein>
    <submittedName>
        <fullName evidence="1">Uncharacterized protein</fullName>
    </submittedName>
</protein>